<keyword evidence="3 7" id="KW-0217">Developmental protein</keyword>
<dbReference type="GeneID" id="119637144"/>
<dbReference type="KEGG" id="gfs:119637144"/>
<evidence type="ECO:0000256" key="7">
    <source>
        <dbReference type="PIRNR" id="PIRNR002496"/>
    </source>
</evidence>
<dbReference type="RefSeq" id="XP_037888918.1">
    <property type="nucleotide sequence ID" value="XM_038032990.1"/>
</dbReference>
<keyword evidence="5" id="KW-0677">Repeat</keyword>
<keyword evidence="6" id="KW-0325">Glycoprotein</keyword>
<dbReference type="InterPro" id="IPR010895">
    <property type="entry name" value="CHRD"/>
</dbReference>
<protein>
    <submittedName>
        <fullName evidence="12">Dorsal-ventral patterning protein Sog</fullName>
    </submittedName>
</protein>
<dbReference type="Pfam" id="PF07452">
    <property type="entry name" value="CHRD"/>
    <property type="match status" value="1"/>
</dbReference>
<evidence type="ECO:0000256" key="3">
    <source>
        <dbReference type="ARBA" id="ARBA00022473"/>
    </source>
</evidence>
<dbReference type="SMART" id="SM00754">
    <property type="entry name" value="CHRD"/>
    <property type="match status" value="4"/>
</dbReference>
<name>A0A9C6DS12_9MUSC</name>
<feature type="region of interest" description="Disordered" evidence="8">
    <location>
        <begin position="1007"/>
        <end position="1028"/>
    </location>
</feature>
<dbReference type="Pfam" id="PF00093">
    <property type="entry name" value="VWC"/>
    <property type="match status" value="4"/>
</dbReference>
<dbReference type="PANTHER" id="PTHR46526">
    <property type="entry name" value="CHORDIN"/>
    <property type="match status" value="1"/>
</dbReference>
<dbReference type="InterPro" id="IPR001007">
    <property type="entry name" value="VWF_dom"/>
</dbReference>
<evidence type="ECO:0000256" key="5">
    <source>
        <dbReference type="ARBA" id="ARBA00022737"/>
    </source>
</evidence>
<evidence type="ECO:0000259" key="9">
    <source>
        <dbReference type="PROSITE" id="PS50184"/>
    </source>
</evidence>
<dbReference type="GO" id="GO:0048731">
    <property type="term" value="P:system development"/>
    <property type="evidence" value="ECO:0007669"/>
    <property type="project" value="UniProtKB-ARBA"/>
</dbReference>
<dbReference type="Gene3D" id="2.10.70.10">
    <property type="entry name" value="Complement Module, domain 1"/>
    <property type="match status" value="1"/>
</dbReference>
<dbReference type="GO" id="GO:0009953">
    <property type="term" value="P:dorsal/ventral pattern formation"/>
    <property type="evidence" value="ECO:0007669"/>
    <property type="project" value="TreeGrafter"/>
</dbReference>
<sequence>MANSLLKLSSSSSSTTTISLSLPSTATATALLTATSKPPTMCVFSLIYKFIIMSLCCSMVSGRRHSPLFVEEAGGGSRRNSKSDLSECHFGKTLHELGSSWSADLGPPFGVMYCIKCECVKVPKKKRIVARVQCRNIKEECPTTTCDEPVSLPGKCCKTCPTDKHDTEFALDVPASFIEDEERNMKHFAALLTGRTSFFLKGEDMRSVYSTHNAPSMVATGRFLFHKKNLYYSFYTSSKMVRPRTLQFVDENGTILEEHQLQLPTGPQSLYQNITGKTCGVWRRVPRDYKRLLREERLHVVLIWSESKYQTELAGRIAKYTALQSELFSSLLEPATNVRSDQMFGSGGTAIISTTSGAASSVHLTLVFNGVFGHDENADAAVNIRIELPDRKEIILDEVQKIRKPSSEVNILEISSPITIQNLRLMSRGKLLLTVESKKYPYLKIQGHVVTRTTCEIFQTLLSPHNVEAHTKSIGLAWVFLNTDGSLVYNIETDQVNAKDHPDISLIEDLGKRKTVLEDMTASFNFNQAIGTIDKLGPRVVELLYAGELGVNIGLQHEPSLIRGRLLPKPVADARDSAEPILLKRSENSLAVPTHAMGMAWLSVDNECNLHYEITLSGFQMQNPDLEIYLEEKPIEAIGAPITRSFLEEFSGSSMEGFVLGMDANELVKLETSVCYLEIYAKHNKKLLLRGKLKSTRVPDHCRPLHTDNNVQNVLGDHNEDSLASAVTKCYHSGRFHDESEQWRSTENSCQMCACRRGHASCESIKCPIVQCKISEEMVQREGECCPSCVPQNLGAAEVNIPNEQNNNKKGCYLGDEFFLAGATWHPFLPPNGFDTCTTCTCDAVTLQVRCPRMLCPPLNCKERDAYRPEKKACCKKCPEGKLSSRSTVKTSPANPNVLQDQGLSKSTMRSNEDILSQGGCKAVNKVYENGQEWHPILASHGEQKCITCRCKDSKVSCDRKRCTRAVCQQTRVSSKKKLFEKPSTANEPIIDECCTMQCKRTRRHNRRLHQQHDQQYKLHQTTSGLSS</sequence>
<comment type="subcellular location">
    <subcellularLocation>
        <location evidence="1">Secreted</location>
    </subcellularLocation>
</comment>
<evidence type="ECO:0000256" key="1">
    <source>
        <dbReference type="ARBA" id="ARBA00004613"/>
    </source>
</evidence>
<feature type="compositionally biased region" description="Polar residues" evidence="8">
    <location>
        <begin position="1018"/>
        <end position="1028"/>
    </location>
</feature>
<dbReference type="PROSITE" id="PS50933">
    <property type="entry name" value="CHRD"/>
    <property type="match status" value="4"/>
</dbReference>
<comment type="similarity">
    <text evidence="2 7">Belongs to the chordin family.</text>
</comment>
<dbReference type="PROSITE" id="PS50184">
    <property type="entry name" value="VWFC_2"/>
    <property type="match status" value="1"/>
</dbReference>
<evidence type="ECO:0000256" key="2">
    <source>
        <dbReference type="ARBA" id="ARBA00007156"/>
    </source>
</evidence>
<organism evidence="11 12">
    <name type="scientific">Glossina fuscipes</name>
    <dbReference type="NCBI Taxonomy" id="7396"/>
    <lineage>
        <taxon>Eukaryota</taxon>
        <taxon>Metazoa</taxon>
        <taxon>Ecdysozoa</taxon>
        <taxon>Arthropoda</taxon>
        <taxon>Hexapoda</taxon>
        <taxon>Insecta</taxon>
        <taxon>Pterygota</taxon>
        <taxon>Neoptera</taxon>
        <taxon>Endopterygota</taxon>
        <taxon>Diptera</taxon>
        <taxon>Brachycera</taxon>
        <taxon>Muscomorpha</taxon>
        <taxon>Hippoboscoidea</taxon>
        <taxon>Glossinidae</taxon>
        <taxon>Glossina</taxon>
    </lineage>
</organism>
<evidence type="ECO:0000256" key="4">
    <source>
        <dbReference type="ARBA" id="ARBA00022525"/>
    </source>
</evidence>
<dbReference type="SUPFAM" id="SSF57603">
    <property type="entry name" value="FnI-like domain"/>
    <property type="match status" value="4"/>
</dbReference>
<proteinExistence type="inferred from homology"/>
<evidence type="ECO:0000313" key="12">
    <source>
        <dbReference type="RefSeq" id="XP_037888918.1"/>
    </source>
</evidence>
<dbReference type="InterPro" id="IPR052278">
    <property type="entry name" value="Chordin-like_regulators"/>
</dbReference>
<dbReference type="GO" id="GO:0030514">
    <property type="term" value="P:negative regulation of BMP signaling pathway"/>
    <property type="evidence" value="ECO:0007669"/>
    <property type="project" value="TreeGrafter"/>
</dbReference>
<evidence type="ECO:0000256" key="6">
    <source>
        <dbReference type="ARBA" id="ARBA00023180"/>
    </source>
</evidence>
<keyword evidence="11" id="KW-1185">Reference proteome</keyword>
<dbReference type="PIRSF" id="PIRSF002496">
    <property type="entry name" value="Chordin"/>
    <property type="match status" value="1"/>
</dbReference>
<dbReference type="PANTHER" id="PTHR46526:SF1">
    <property type="entry name" value="CHORDIN"/>
    <property type="match status" value="1"/>
</dbReference>
<evidence type="ECO:0000256" key="8">
    <source>
        <dbReference type="SAM" id="MobiDB-lite"/>
    </source>
</evidence>
<feature type="domain" description="CHRD" evidence="10">
    <location>
        <begin position="575"/>
        <end position="698"/>
    </location>
</feature>
<feature type="region of interest" description="Disordered" evidence="8">
    <location>
        <begin position="880"/>
        <end position="909"/>
    </location>
</feature>
<dbReference type="InterPro" id="IPR016353">
    <property type="entry name" value="Chordin"/>
</dbReference>
<keyword evidence="4" id="KW-0964">Secreted</keyword>
<dbReference type="GO" id="GO:0036122">
    <property type="term" value="F:BMP binding"/>
    <property type="evidence" value="ECO:0007669"/>
    <property type="project" value="TreeGrafter"/>
</dbReference>
<dbReference type="PROSITE" id="PS01208">
    <property type="entry name" value="VWFC_1"/>
    <property type="match status" value="1"/>
</dbReference>
<feature type="domain" description="CHRD" evidence="10">
    <location>
        <begin position="324"/>
        <end position="454"/>
    </location>
</feature>
<dbReference type="Gene3D" id="6.20.200.20">
    <property type="match status" value="1"/>
</dbReference>
<evidence type="ECO:0000259" key="10">
    <source>
        <dbReference type="PROSITE" id="PS50933"/>
    </source>
</evidence>
<evidence type="ECO:0000313" key="11">
    <source>
        <dbReference type="Proteomes" id="UP000092443"/>
    </source>
</evidence>
<feature type="domain" description="CHRD" evidence="10">
    <location>
        <begin position="457"/>
        <end position="571"/>
    </location>
</feature>
<feature type="domain" description="CHRD" evidence="10">
    <location>
        <begin position="184"/>
        <end position="322"/>
    </location>
</feature>
<dbReference type="GO" id="GO:0005615">
    <property type="term" value="C:extracellular space"/>
    <property type="evidence" value="ECO:0007669"/>
    <property type="project" value="TreeGrafter"/>
</dbReference>
<feature type="domain" description="VWFC" evidence="9">
    <location>
        <begin position="728"/>
        <end position="790"/>
    </location>
</feature>
<reference evidence="12" key="1">
    <citation type="submission" date="2025-08" db="UniProtKB">
        <authorList>
            <consortium name="RefSeq"/>
        </authorList>
    </citation>
    <scope>IDENTIFICATION</scope>
    <source>
        <tissue evidence="12">Whole body pupa</tissue>
    </source>
</reference>
<gene>
    <name evidence="12" type="primary">LOC119637144</name>
</gene>
<feature type="compositionally biased region" description="Polar residues" evidence="8">
    <location>
        <begin position="884"/>
        <end position="909"/>
    </location>
</feature>
<accession>A0A9C6DS12</accession>
<dbReference type="AlphaFoldDB" id="A0A9C6DS12"/>
<dbReference type="SMART" id="SM00214">
    <property type="entry name" value="VWC"/>
    <property type="match status" value="4"/>
</dbReference>
<dbReference type="Proteomes" id="UP000092443">
    <property type="component" value="Unplaced"/>
</dbReference>